<feature type="chain" id="PRO_5044005286" evidence="7">
    <location>
        <begin position="25"/>
        <end position="337"/>
    </location>
</feature>
<dbReference type="Pfam" id="PF13855">
    <property type="entry name" value="LRR_8"/>
    <property type="match status" value="1"/>
</dbReference>
<reference evidence="9" key="1">
    <citation type="journal article" date="2023" name="GigaByte">
        <title>Genome assembly of the bearded iris, Iris pallida Lam.</title>
        <authorList>
            <person name="Bruccoleri R.E."/>
            <person name="Oakeley E.J."/>
            <person name="Faust A.M.E."/>
            <person name="Altorfer M."/>
            <person name="Dessus-Babus S."/>
            <person name="Burckhardt D."/>
            <person name="Oertli M."/>
            <person name="Naumann U."/>
            <person name="Petersen F."/>
            <person name="Wong J."/>
        </authorList>
    </citation>
    <scope>NUCLEOTIDE SEQUENCE</scope>
    <source>
        <strain evidence="9">GSM-AAB239-AS_SAM_17_03QT</strain>
    </source>
</reference>
<keyword evidence="3 7" id="KW-0732">Signal</keyword>
<evidence type="ECO:0000313" key="10">
    <source>
        <dbReference type="Proteomes" id="UP001140949"/>
    </source>
</evidence>
<comment type="subcellular location">
    <subcellularLocation>
        <location evidence="1">Cell envelope</location>
    </subcellularLocation>
</comment>
<dbReference type="EMBL" id="JANAVB010021399">
    <property type="protein sequence ID" value="KAJ6825942.1"/>
    <property type="molecule type" value="Genomic_DNA"/>
</dbReference>
<protein>
    <submittedName>
        <fullName evidence="9">Polygalacturonase inhibitor-like</fullName>
    </submittedName>
</protein>
<comment type="caution">
    <text evidence="9">The sequence shown here is derived from an EMBL/GenBank/DDBJ whole genome shotgun (WGS) entry which is preliminary data.</text>
</comment>
<gene>
    <name evidence="9" type="ORF">M6B38_374940</name>
</gene>
<evidence type="ECO:0000256" key="6">
    <source>
        <dbReference type="ARBA" id="ARBA00038043"/>
    </source>
</evidence>
<evidence type="ECO:0000256" key="5">
    <source>
        <dbReference type="ARBA" id="ARBA00023180"/>
    </source>
</evidence>
<dbReference type="InterPro" id="IPR051848">
    <property type="entry name" value="PGIP"/>
</dbReference>
<accession>A0AAX6GBL2</accession>
<evidence type="ECO:0000256" key="2">
    <source>
        <dbReference type="ARBA" id="ARBA00022614"/>
    </source>
</evidence>
<evidence type="ECO:0000256" key="4">
    <source>
        <dbReference type="ARBA" id="ARBA00022737"/>
    </source>
</evidence>
<dbReference type="FunFam" id="3.80.10.10:FF:000041">
    <property type="entry name" value="LRR receptor-like serine/threonine-protein kinase ERECTA"/>
    <property type="match status" value="1"/>
</dbReference>
<reference evidence="9" key="2">
    <citation type="submission" date="2023-04" db="EMBL/GenBank/DDBJ databases">
        <authorList>
            <person name="Bruccoleri R.E."/>
            <person name="Oakeley E.J."/>
            <person name="Faust A.-M."/>
            <person name="Dessus-Babus S."/>
            <person name="Altorfer M."/>
            <person name="Burckhardt D."/>
            <person name="Oertli M."/>
            <person name="Naumann U."/>
            <person name="Petersen F."/>
            <person name="Wong J."/>
        </authorList>
    </citation>
    <scope>NUCLEOTIDE SEQUENCE</scope>
    <source>
        <strain evidence="9">GSM-AAB239-AS_SAM_17_03QT</strain>
        <tissue evidence="9">Leaf</tissue>
    </source>
</reference>
<dbReference type="Proteomes" id="UP001140949">
    <property type="component" value="Unassembled WGS sequence"/>
</dbReference>
<evidence type="ECO:0000313" key="9">
    <source>
        <dbReference type="EMBL" id="KAJ6825942.1"/>
    </source>
</evidence>
<dbReference type="SUPFAM" id="SSF52058">
    <property type="entry name" value="L domain-like"/>
    <property type="match status" value="1"/>
</dbReference>
<dbReference type="InterPro" id="IPR001611">
    <property type="entry name" value="Leu-rich_rpt"/>
</dbReference>
<keyword evidence="2" id="KW-0433">Leucine-rich repeat</keyword>
<name>A0AAX6GBL2_IRIPA</name>
<evidence type="ECO:0000256" key="3">
    <source>
        <dbReference type="ARBA" id="ARBA00022729"/>
    </source>
</evidence>
<keyword evidence="4" id="KW-0677">Repeat</keyword>
<dbReference type="InterPro" id="IPR032675">
    <property type="entry name" value="LRR_dom_sf"/>
</dbReference>
<dbReference type="PANTHER" id="PTHR48059">
    <property type="entry name" value="POLYGALACTURONASE INHIBITOR 1"/>
    <property type="match status" value="1"/>
</dbReference>
<comment type="similarity">
    <text evidence="6">Belongs to the polygalacturonase-inhibiting protein family.</text>
</comment>
<sequence>MTSFFTLATLILFLTLSSSSYSSACNNIDLKALLVFKNSFPSTPFPTWTTSKDCCSWDNVACDSSTGRVTSLSFFGNQVENPSVGLNGSIPTSIGGVTALESITFSSLSSLVGTIPPQLSKLKNLKTLILYSTKVSGPVPSFLSALPALEQITLANNMLVGTIPSSLGNLPNLNYIDLSGNQLHGAIPPSLFTKTKDKLPTFFVGGNKLTGEIPRSFGNVGFYNIDFHNNQLTGDALFLFGKSKPLAQITLAGNKLSFDLSHVEYPVLNLGYVDISHNQIYGTISNQITEVPNLGLFDVSYNKLCGKIPSGGNFGQFGTQSFEQNKCLCGTPLPACK</sequence>
<keyword evidence="10" id="KW-1185">Reference proteome</keyword>
<evidence type="ECO:0000256" key="1">
    <source>
        <dbReference type="ARBA" id="ARBA00004196"/>
    </source>
</evidence>
<evidence type="ECO:0000256" key="7">
    <source>
        <dbReference type="SAM" id="SignalP"/>
    </source>
</evidence>
<dbReference type="InterPro" id="IPR013210">
    <property type="entry name" value="LRR_N_plant-typ"/>
</dbReference>
<proteinExistence type="inferred from homology"/>
<feature type="signal peptide" evidence="7">
    <location>
        <begin position="1"/>
        <end position="24"/>
    </location>
</feature>
<dbReference type="Gene3D" id="3.80.10.10">
    <property type="entry name" value="Ribonuclease Inhibitor"/>
    <property type="match status" value="1"/>
</dbReference>
<dbReference type="AlphaFoldDB" id="A0AAX6GBL2"/>
<evidence type="ECO:0000259" key="8">
    <source>
        <dbReference type="Pfam" id="PF08263"/>
    </source>
</evidence>
<keyword evidence="5" id="KW-0325">Glycoprotein</keyword>
<organism evidence="9 10">
    <name type="scientific">Iris pallida</name>
    <name type="common">Sweet iris</name>
    <dbReference type="NCBI Taxonomy" id="29817"/>
    <lineage>
        <taxon>Eukaryota</taxon>
        <taxon>Viridiplantae</taxon>
        <taxon>Streptophyta</taxon>
        <taxon>Embryophyta</taxon>
        <taxon>Tracheophyta</taxon>
        <taxon>Spermatophyta</taxon>
        <taxon>Magnoliopsida</taxon>
        <taxon>Liliopsida</taxon>
        <taxon>Asparagales</taxon>
        <taxon>Iridaceae</taxon>
        <taxon>Iridoideae</taxon>
        <taxon>Irideae</taxon>
        <taxon>Iris</taxon>
    </lineage>
</organism>
<dbReference type="PANTHER" id="PTHR48059:SF4">
    <property type="entry name" value="POLYGALACTURONASE INHIBITOR 1-RELATED"/>
    <property type="match status" value="1"/>
</dbReference>
<feature type="domain" description="Leucine-rich repeat-containing N-terminal plant-type" evidence="8">
    <location>
        <begin position="27"/>
        <end position="63"/>
    </location>
</feature>
<dbReference type="Pfam" id="PF08263">
    <property type="entry name" value="LRRNT_2"/>
    <property type="match status" value="1"/>
</dbReference>